<evidence type="ECO:0000313" key="4">
    <source>
        <dbReference type="EMBL" id="KIV98125.1"/>
    </source>
</evidence>
<dbReference type="InterPro" id="IPR002347">
    <property type="entry name" value="SDR_fam"/>
</dbReference>
<protein>
    <recommendedName>
        <fullName evidence="6">Glucose 1-dehydrogenase</fullName>
    </recommendedName>
</protein>
<dbReference type="GeneID" id="27319650"/>
<dbReference type="InterPro" id="IPR036291">
    <property type="entry name" value="NAD(P)-bd_dom_sf"/>
</dbReference>
<dbReference type="AlphaFoldDB" id="A0A0D1X846"/>
<dbReference type="Pfam" id="PF13561">
    <property type="entry name" value="adh_short_C2"/>
    <property type="match status" value="1"/>
</dbReference>
<gene>
    <name evidence="4" type="ORF">PV10_01805</name>
</gene>
<dbReference type="SUPFAM" id="SSF51735">
    <property type="entry name" value="NAD(P)-binding Rossmann-fold domains"/>
    <property type="match status" value="1"/>
</dbReference>
<evidence type="ECO:0008006" key="6">
    <source>
        <dbReference type="Google" id="ProtNLM"/>
    </source>
</evidence>
<name>A0A0D1X846_EXOME</name>
<reference evidence="4 5" key="1">
    <citation type="submission" date="2015-01" db="EMBL/GenBank/DDBJ databases">
        <title>The Genome Sequence of Exophiala mesophila CBS40295.</title>
        <authorList>
            <consortium name="The Broad Institute Genomics Platform"/>
            <person name="Cuomo C."/>
            <person name="de Hoog S."/>
            <person name="Gorbushina A."/>
            <person name="Stielow B."/>
            <person name="Teixiera M."/>
            <person name="Abouelleil A."/>
            <person name="Chapman S.B."/>
            <person name="Priest M."/>
            <person name="Young S.K."/>
            <person name="Wortman J."/>
            <person name="Nusbaum C."/>
            <person name="Birren B."/>
        </authorList>
    </citation>
    <scope>NUCLEOTIDE SEQUENCE [LARGE SCALE GENOMIC DNA]</scope>
    <source>
        <strain evidence="4 5">CBS 40295</strain>
    </source>
</reference>
<evidence type="ECO:0000256" key="3">
    <source>
        <dbReference type="ARBA" id="ARBA00023002"/>
    </source>
</evidence>
<evidence type="ECO:0000256" key="1">
    <source>
        <dbReference type="ARBA" id="ARBA00006484"/>
    </source>
</evidence>
<evidence type="ECO:0000256" key="2">
    <source>
        <dbReference type="ARBA" id="ARBA00022857"/>
    </source>
</evidence>
<keyword evidence="2" id="KW-0521">NADP</keyword>
<dbReference type="STRING" id="212818.A0A0D1X846"/>
<dbReference type="OrthoDB" id="417891at2759"/>
<dbReference type="PRINTS" id="PR00080">
    <property type="entry name" value="SDRFAMILY"/>
</dbReference>
<sequence>MDEREPQEVPTIDVPRAQVFDSLRGKVAIVTGAATGMGRATAEIFSEAGAQVVIADINDKLGQQVADGINKAGGQALFVKTDVSDSASVKALVEATVAKFGKLDVAVNNAALTPDRTPTEDFDEAYFDRVIAVNLKGPALCMKWELQQMIKQGHGGSIINIASINAFKPQFNMPAYTASKHAVVGLTKSAALENGHRGIRVNTIAPGAILTEMSVASLKTIGTTHEAFRDVAFLKRWAAPHEVAQGSLWLASDAASYVTGITLPVCGGYSAH</sequence>
<accession>A0A0D1X846</accession>
<dbReference type="PANTHER" id="PTHR24321:SF8">
    <property type="entry name" value="ESTRADIOL 17-BETA-DEHYDROGENASE 8-RELATED"/>
    <property type="match status" value="1"/>
</dbReference>
<dbReference type="RefSeq" id="XP_016229699.1">
    <property type="nucleotide sequence ID" value="XM_016366050.1"/>
</dbReference>
<keyword evidence="3" id="KW-0560">Oxidoreductase</keyword>
<dbReference type="GO" id="GO:0016491">
    <property type="term" value="F:oxidoreductase activity"/>
    <property type="evidence" value="ECO:0007669"/>
    <property type="project" value="UniProtKB-KW"/>
</dbReference>
<dbReference type="Proteomes" id="UP000054302">
    <property type="component" value="Unassembled WGS sequence"/>
</dbReference>
<dbReference type="PRINTS" id="PR00081">
    <property type="entry name" value="GDHRDH"/>
</dbReference>
<dbReference type="VEuPathDB" id="FungiDB:PV10_01805"/>
<dbReference type="Gene3D" id="3.40.50.720">
    <property type="entry name" value="NAD(P)-binding Rossmann-like Domain"/>
    <property type="match status" value="1"/>
</dbReference>
<dbReference type="PROSITE" id="PS00061">
    <property type="entry name" value="ADH_SHORT"/>
    <property type="match status" value="1"/>
</dbReference>
<dbReference type="InterPro" id="IPR020904">
    <property type="entry name" value="Sc_DH/Rdtase_CS"/>
</dbReference>
<keyword evidence="5" id="KW-1185">Reference proteome</keyword>
<comment type="similarity">
    <text evidence="1">Belongs to the short-chain dehydrogenases/reductases (SDR) family.</text>
</comment>
<proteinExistence type="inferred from homology"/>
<dbReference type="CDD" id="cd05233">
    <property type="entry name" value="SDR_c"/>
    <property type="match status" value="1"/>
</dbReference>
<evidence type="ECO:0000313" key="5">
    <source>
        <dbReference type="Proteomes" id="UP000054302"/>
    </source>
</evidence>
<dbReference type="EMBL" id="KN847520">
    <property type="protein sequence ID" value="KIV98125.1"/>
    <property type="molecule type" value="Genomic_DNA"/>
</dbReference>
<organism evidence="4 5">
    <name type="scientific">Exophiala mesophila</name>
    <name type="common">Black yeast-like fungus</name>
    <dbReference type="NCBI Taxonomy" id="212818"/>
    <lineage>
        <taxon>Eukaryota</taxon>
        <taxon>Fungi</taxon>
        <taxon>Dikarya</taxon>
        <taxon>Ascomycota</taxon>
        <taxon>Pezizomycotina</taxon>
        <taxon>Eurotiomycetes</taxon>
        <taxon>Chaetothyriomycetidae</taxon>
        <taxon>Chaetothyriales</taxon>
        <taxon>Herpotrichiellaceae</taxon>
        <taxon>Exophiala</taxon>
    </lineage>
</organism>
<dbReference type="HOGENOM" id="CLU_010194_1_0_1"/>
<dbReference type="PANTHER" id="PTHR24321">
    <property type="entry name" value="DEHYDROGENASES, SHORT CHAIN"/>
    <property type="match status" value="1"/>
</dbReference>
<dbReference type="FunFam" id="3.40.50.720:FF:000084">
    <property type="entry name" value="Short-chain dehydrogenase reductase"/>
    <property type="match status" value="1"/>
</dbReference>
<dbReference type="OMA" id="TETAACE"/>
<dbReference type="NCBIfam" id="NF005559">
    <property type="entry name" value="PRK07231.1"/>
    <property type="match status" value="1"/>
</dbReference>